<organism evidence="19">
    <name type="scientific">Glycine max</name>
    <name type="common">Soybean</name>
    <name type="synonym">Glycine hispida</name>
    <dbReference type="NCBI Taxonomy" id="3847"/>
    <lineage>
        <taxon>Eukaryota</taxon>
        <taxon>Viridiplantae</taxon>
        <taxon>Streptophyta</taxon>
        <taxon>Embryophyta</taxon>
        <taxon>Tracheophyta</taxon>
        <taxon>Spermatophyta</taxon>
        <taxon>Magnoliopsida</taxon>
        <taxon>eudicotyledons</taxon>
        <taxon>Gunneridae</taxon>
        <taxon>Pentapetalae</taxon>
        <taxon>rosids</taxon>
        <taxon>fabids</taxon>
        <taxon>Fabales</taxon>
        <taxon>Fabaceae</taxon>
        <taxon>Papilionoideae</taxon>
        <taxon>50 kb inversion clade</taxon>
        <taxon>NPAAA clade</taxon>
        <taxon>indigoferoid/millettioid clade</taxon>
        <taxon>Phaseoleae</taxon>
        <taxon>Glycine</taxon>
        <taxon>Glycine subgen. Soja</taxon>
    </lineage>
</organism>
<dbReference type="FunFam" id="1.10.510.10:FF:000129">
    <property type="entry name" value="cysteine-rich receptor-like protein kinase 10"/>
    <property type="match status" value="1"/>
</dbReference>
<dbReference type="InterPro" id="IPR017441">
    <property type="entry name" value="Protein_kinase_ATP_BS"/>
</dbReference>
<dbReference type="Gene3D" id="3.30.200.20">
    <property type="entry name" value="Phosphorylase Kinase, domain 1"/>
    <property type="match status" value="1"/>
</dbReference>
<feature type="chain" id="PRO_5014520830" description="Cysteine-rich receptor-like protein kinase 25" evidence="16">
    <location>
        <begin position="27"/>
        <end position="677"/>
    </location>
</feature>
<feature type="signal peptide" evidence="16">
    <location>
        <begin position="1"/>
        <end position="26"/>
    </location>
</feature>
<dbReference type="Proteomes" id="UP000008827">
    <property type="component" value="Chromosome 20"/>
</dbReference>
<dbReference type="InterPro" id="IPR011009">
    <property type="entry name" value="Kinase-like_dom_sf"/>
</dbReference>
<evidence type="ECO:0000256" key="2">
    <source>
        <dbReference type="ARBA" id="ARBA00022527"/>
    </source>
</evidence>
<dbReference type="InterPro" id="IPR001245">
    <property type="entry name" value="Ser-Thr/Tyr_kinase_cat_dom"/>
</dbReference>
<dbReference type="GO" id="GO:0007165">
    <property type="term" value="P:signal transduction"/>
    <property type="evidence" value="ECO:0000318"/>
    <property type="project" value="GO_Central"/>
</dbReference>
<keyword evidence="5 16" id="KW-0732">Signal</keyword>
<dbReference type="CDD" id="cd14066">
    <property type="entry name" value="STKc_IRAK"/>
    <property type="match status" value="1"/>
</dbReference>
<dbReference type="OrthoDB" id="688481at2759"/>
<dbReference type="GO" id="GO:0042742">
    <property type="term" value="P:defense response to bacterium"/>
    <property type="evidence" value="ECO:0000318"/>
    <property type="project" value="GO_Central"/>
</dbReference>
<dbReference type="GO" id="GO:0009626">
    <property type="term" value="P:plant-type hypersensitive response"/>
    <property type="evidence" value="ECO:0000318"/>
    <property type="project" value="GO_Central"/>
</dbReference>
<evidence type="ECO:0000256" key="1">
    <source>
        <dbReference type="ARBA" id="ARBA00004167"/>
    </source>
</evidence>
<dbReference type="Gene3D" id="3.30.430.20">
    <property type="entry name" value="Gnk2 domain, C-X8-C-X2-C motif"/>
    <property type="match status" value="2"/>
</dbReference>
<dbReference type="Gramene" id="KRG91198">
    <property type="protein sequence ID" value="KRG91198"/>
    <property type="gene ID" value="GLYMA_20G139600"/>
</dbReference>
<evidence type="ECO:0000259" key="18">
    <source>
        <dbReference type="PROSITE" id="PS51473"/>
    </source>
</evidence>
<dbReference type="PROSITE" id="PS00107">
    <property type="entry name" value="PROTEIN_KINASE_ATP"/>
    <property type="match status" value="1"/>
</dbReference>
<dbReference type="SMR" id="A0A0R0ENE8"/>
<evidence type="ECO:0000256" key="11">
    <source>
        <dbReference type="ARBA" id="ARBA00023136"/>
    </source>
</evidence>
<evidence type="ECO:0000256" key="4">
    <source>
        <dbReference type="ARBA" id="ARBA00022692"/>
    </source>
</evidence>
<dbReference type="Gene3D" id="1.10.510.10">
    <property type="entry name" value="Transferase(Phosphotransferase) domain 1"/>
    <property type="match status" value="1"/>
</dbReference>
<keyword evidence="4 15" id="KW-0812">Transmembrane</keyword>
<keyword evidence="9 14" id="KW-0067">ATP-binding</keyword>
<evidence type="ECO:0000256" key="3">
    <source>
        <dbReference type="ARBA" id="ARBA00022679"/>
    </source>
</evidence>
<name>A0A0R0ENE8_SOYBN</name>
<evidence type="ECO:0008006" key="22">
    <source>
        <dbReference type="Google" id="ProtNLM"/>
    </source>
</evidence>
<dbReference type="Pfam" id="PF07714">
    <property type="entry name" value="PK_Tyr_Ser-Thr"/>
    <property type="match status" value="1"/>
</dbReference>
<keyword evidence="13" id="KW-0325">Glycoprotein</keyword>
<dbReference type="ExpressionAtlas" id="A0A0R0ENE8">
    <property type="expression patterns" value="baseline and differential"/>
</dbReference>
<keyword evidence="10 15" id="KW-1133">Transmembrane helix</keyword>
<accession>A0A0R0ENE8</accession>
<gene>
    <name evidence="20" type="primary">CRK83</name>
    <name evidence="19" type="ORF">GLYMA_20G139600</name>
</gene>
<feature type="domain" description="Gnk2-homologous" evidence="18">
    <location>
        <begin position="28"/>
        <end position="132"/>
    </location>
</feature>
<reference evidence="19 20" key="1">
    <citation type="journal article" date="2010" name="Nature">
        <title>Genome sequence of the palaeopolyploid soybean.</title>
        <authorList>
            <person name="Schmutz J."/>
            <person name="Cannon S.B."/>
            <person name="Schlueter J."/>
            <person name="Ma J."/>
            <person name="Mitros T."/>
            <person name="Nelson W."/>
            <person name="Hyten D.L."/>
            <person name="Song Q."/>
            <person name="Thelen J.J."/>
            <person name="Cheng J."/>
            <person name="Xu D."/>
            <person name="Hellsten U."/>
            <person name="May G.D."/>
            <person name="Yu Y."/>
            <person name="Sakurai T."/>
            <person name="Umezawa T."/>
            <person name="Bhattacharyya M.K."/>
            <person name="Sandhu D."/>
            <person name="Valliyodan B."/>
            <person name="Lindquist E."/>
            <person name="Peto M."/>
            <person name="Grant D."/>
            <person name="Shu S."/>
            <person name="Goodstein D."/>
            <person name="Barry K."/>
            <person name="Futrell-Griggs M."/>
            <person name="Abernathy B."/>
            <person name="Du J."/>
            <person name="Tian Z."/>
            <person name="Zhu L."/>
            <person name="Gill N."/>
            <person name="Joshi T."/>
            <person name="Libault M."/>
            <person name="Sethuraman A."/>
            <person name="Zhang X.-C."/>
            <person name="Shinozaki K."/>
            <person name="Nguyen H.T."/>
            <person name="Wing R.A."/>
            <person name="Cregan P."/>
            <person name="Specht J."/>
            <person name="Grimwood J."/>
            <person name="Rokhsar D."/>
            <person name="Stacey G."/>
            <person name="Shoemaker R.C."/>
            <person name="Jackson S.A."/>
        </authorList>
    </citation>
    <scope>NUCLEOTIDE SEQUENCE [LARGE SCALE GENOMIC DNA]</scope>
    <source>
        <strain evidence="20">cv. Williams 82</strain>
        <tissue evidence="19">Callus</tissue>
    </source>
</reference>
<dbReference type="GO" id="GO:0009751">
    <property type="term" value="P:response to salicylic acid"/>
    <property type="evidence" value="ECO:0007669"/>
    <property type="project" value="UniProtKB-ARBA"/>
</dbReference>
<dbReference type="PROSITE" id="PS00108">
    <property type="entry name" value="PROTEIN_KINASE_ST"/>
    <property type="match status" value="1"/>
</dbReference>
<dbReference type="FunFam" id="3.30.200.20:FF:000727">
    <property type="entry name" value="Cysteine-rich RLK (RECEPTOR-like protein kinase) 23"/>
    <property type="match status" value="1"/>
</dbReference>
<keyword evidence="11 15" id="KW-0472">Membrane</keyword>
<dbReference type="FunFam" id="3.30.430.20:FF:000007">
    <property type="entry name" value="Cysteine-rich receptor-like protein kinase 11"/>
    <property type="match status" value="1"/>
</dbReference>
<dbReference type="GO" id="GO:0005524">
    <property type="term" value="F:ATP binding"/>
    <property type="evidence" value="ECO:0007669"/>
    <property type="project" value="UniProtKB-UniRule"/>
</dbReference>
<evidence type="ECO:0000256" key="16">
    <source>
        <dbReference type="SAM" id="SignalP"/>
    </source>
</evidence>
<evidence type="ECO:0000313" key="20">
    <source>
        <dbReference type="EnsemblPlants" id="KRG91198"/>
    </source>
</evidence>
<keyword evidence="21" id="KW-1185">Reference proteome</keyword>
<evidence type="ECO:0000256" key="12">
    <source>
        <dbReference type="ARBA" id="ARBA00023170"/>
    </source>
</evidence>
<keyword evidence="7 14" id="KW-0547">Nucleotide-binding</keyword>
<dbReference type="EnsemblPlants" id="KRG91198">
    <property type="protein sequence ID" value="KRG91198"/>
    <property type="gene ID" value="GLYMA_20G139600"/>
</dbReference>
<dbReference type="GO" id="GO:0005886">
    <property type="term" value="C:plasma membrane"/>
    <property type="evidence" value="ECO:0000318"/>
    <property type="project" value="GO_Central"/>
</dbReference>
<dbReference type="CDD" id="cd23509">
    <property type="entry name" value="Gnk2-like"/>
    <property type="match status" value="2"/>
</dbReference>
<sequence>MFLLNNHVDVTFLLFLWLFGIGSSSASIYNANYCPNNTSYNSNLTFETNLKVLLASMVSNVSLSDGYYFTAMGMGTTSVANGLLLCRGDVSTATCHDCISTAATEITRRCPNKTESIIWYDECMLRFTNRYFAPTSVVPRANLMDGNNISASDLDSFNRTLFGLLNDLIEEAANSRLARKFATGQREFAGHSPENTVYALTECEPDLTTTQCEECLRNAVSTLPSCCGGKQGARALLSYCNARHELFRFYHTSDTSGNKKSVSRVVLIVVPVVVSIILLLCVCYFILKRSRKKYNTLLRENFGEESATLESLQFGLVTIEAATNKFSYEKRIGEGGFGVVYKGVLPDGREIAVKKLSKSSGQGANEFKNEILLIAKLQHRNLVTLLGFCLEEHEKMLIYEFVSNKSLDYFLFDSHRSKQLNWSERYKIIEGIAQGISYLHEHSRLKVIHRDLKPSNVLLDSNMNPKISDFGMARIVAIDQLQGKTNRIVGTYGYMSPEYAMHGQFSEKSDVFSFGVIVLEIISAKRNTRSVFSDHDDLLSYTWEQWMDEAPLNIFDQSIKAEFCDHSEVVKCIQIGLLCVQEKPDDRPKITQVISYLNSSITELPLPKKPIRQSGIVQKIAVGESSSGSTPSINEMSVSIFIPRNLISGRQFYVITLPSKANIDDFICRASKGKCYE</sequence>
<evidence type="ECO:0000256" key="7">
    <source>
        <dbReference type="ARBA" id="ARBA00022741"/>
    </source>
</evidence>
<feature type="domain" description="Gnk2-homologous" evidence="18">
    <location>
        <begin position="139"/>
        <end position="249"/>
    </location>
</feature>
<evidence type="ECO:0000256" key="14">
    <source>
        <dbReference type="PROSITE-ProRule" id="PRU10141"/>
    </source>
</evidence>
<evidence type="ECO:0000256" key="6">
    <source>
        <dbReference type="ARBA" id="ARBA00022737"/>
    </source>
</evidence>
<keyword evidence="8" id="KW-0418">Kinase</keyword>
<dbReference type="SUPFAM" id="SSF56112">
    <property type="entry name" value="Protein kinase-like (PK-like)"/>
    <property type="match status" value="1"/>
</dbReference>
<dbReference type="PANTHER" id="PTHR27002">
    <property type="entry name" value="RECEPTOR-LIKE SERINE/THREONINE-PROTEIN KINASE SD1-8"/>
    <property type="match status" value="1"/>
</dbReference>
<dbReference type="AlphaFoldDB" id="A0A0R0ENE8"/>
<evidence type="ECO:0000256" key="9">
    <source>
        <dbReference type="ARBA" id="ARBA00022840"/>
    </source>
</evidence>
<feature type="domain" description="Protein kinase" evidence="17">
    <location>
        <begin position="326"/>
        <end position="601"/>
    </location>
</feature>
<reference evidence="20" key="2">
    <citation type="submission" date="2018-02" db="UniProtKB">
        <authorList>
            <consortium name="EnsemblPlants"/>
        </authorList>
    </citation>
    <scope>IDENTIFICATION</scope>
    <source>
        <strain evidence="20">Williams 82</strain>
    </source>
</reference>
<dbReference type="Pfam" id="PF01657">
    <property type="entry name" value="Stress-antifung"/>
    <property type="match status" value="2"/>
</dbReference>
<protein>
    <recommendedName>
        <fullName evidence="22">Cysteine-rich receptor-like protein kinase 25</fullName>
    </recommendedName>
</protein>
<dbReference type="STRING" id="3847.A0A0R0ENE8"/>
<dbReference type="GO" id="GO:0004674">
    <property type="term" value="F:protein serine/threonine kinase activity"/>
    <property type="evidence" value="ECO:0000318"/>
    <property type="project" value="GO_Central"/>
</dbReference>
<dbReference type="PANTHER" id="PTHR27002:SF589">
    <property type="entry name" value="CYSTEINE-RICH RECEPTOR-KINASE-LIKE PROTEIN"/>
    <property type="match status" value="1"/>
</dbReference>
<dbReference type="PROSITE" id="PS51473">
    <property type="entry name" value="GNK2"/>
    <property type="match status" value="2"/>
</dbReference>
<feature type="binding site" evidence="14">
    <location>
        <position position="355"/>
    </location>
    <ligand>
        <name>ATP</name>
        <dbReference type="ChEBI" id="CHEBI:30616"/>
    </ligand>
</feature>
<keyword evidence="2" id="KW-0723">Serine/threonine-protein kinase</keyword>
<dbReference type="FunFam" id="3.30.430.20:FF:000003">
    <property type="entry name" value="Cysteine-rich RLK (RECEPTOR-like protein kinase) 10"/>
    <property type="match status" value="1"/>
</dbReference>
<dbReference type="InterPro" id="IPR038408">
    <property type="entry name" value="GNK2_sf"/>
</dbReference>
<dbReference type="InterPro" id="IPR002902">
    <property type="entry name" value="GNK2"/>
</dbReference>
<dbReference type="PaxDb" id="3847-GLYMA20G27690.1"/>
<evidence type="ECO:0000256" key="15">
    <source>
        <dbReference type="SAM" id="Phobius"/>
    </source>
</evidence>
<dbReference type="PROSITE" id="PS50011">
    <property type="entry name" value="PROTEIN_KINASE_DOM"/>
    <property type="match status" value="1"/>
</dbReference>
<dbReference type="EMBL" id="CM000853">
    <property type="protein sequence ID" value="KRG91198.1"/>
    <property type="molecule type" value="Genomic_DNA"/>
</dbReference>
<evidence type="ECO:0000313" key="21">
    <source>
        <dbReference type="Proteomes" id="UP000008827"/>
    </source>
</evidence>
<feature type="transmembrane region" description="Helical" evidence="15">
    <location>
        <begin position="265"/>
        <end position="287"/>
    </location>
</feature>
<evidence type="ECO:0000256" key="13">
    <source>
        <dbReference type="ARBA" id="ARBA00023180"/>
    </source>
</evidence>
<evidence type="ECO:0000256" key="8">
    <source>
        <dbReference type="ARBA" id="ARBA00022777"/>
    </source>
</evidence>
<reference evidence="19" key="3">
    <citation type="submission" date="2018-07" db="EMBL/GenBank/DDBJ databases">
        <title>WGS assembly of Glycine max.</title>
        <authorList>
            <person name="Schmutz J."/>
            <person name="Cannon S."/>
            <person name="Schlueter J."/>
            <person name="Ma J."/>
            <person name="Mitros T."/>
            <person name="Nelson W."/>
            <person name="Hyten D."/>
            <person name="Song Q."/>
            <person name="Thelen J."/>
            <person name="Cheng J."/>
            <person name="Xu D."/>
            <person name="Hellsten U."/>
            <person name="May G."/>
            <person name="Yu Y."/>
            <person name="Sakurai T."/>
            <person name="Umezawa T."/>
            <person name="Bhattacharyya M."/>
            <person name="Sandhu D."/>
            <person name="Valliyodan B."/>
            <person name="Lindquist E."/>
            <person name="Peto M."/>
            <person name="Grant D."/>
            <person name="Shu S."/>
            <person name="Goodstein D."/>
            <person name="Barry K."/>
            <person name="Futrell-Griggs M."/>
            <person name="Abernathy B."/>
            <person name="Du J."/>
            <person name="Tian Z."/>
            <person name="Zhu L."/>
            <person name="Gill N."/>
            <person name="Joshi T."/>
            <person name="Libault M."/>
            <person name="Sethuraman A."/>
            <person name="Zhang X."/>
            <person name="Shinozaki K."/>
            <person name="Nguyen H."/>
            <person name="Wing R."/>
            <person name="Cregan P."/>
            <person name="Specht J."/>
            <person name="Grimwood J."/>
            <person name="Rokhsar D."/>
            <person name="Stacey G."/>
            <person name="Shoemaker R."/>
            <person name="Jackson S."/>
        </authorList>
    </citation>
    <scope>NUCLEOTIDE SEQUENCE</scope>
    <source>
        <tissue evidence="19">Callus</tissue>
    </source>
</reference>
<comment type="subcellular location">
    <subcellularLocation>
        <location evidence="1">Membrane</location>
        <topology evidence="1">Single-pass membrane protein</topology>
    </subcellularLocation>
</comment>
<dbReference type="InterPro" id="IPR000719">
    <property type="entry name" value="Prot_kinase_dom"/>
</dbReference>
<dbReference type="SMART" id="SM00220">
    <property type="entry name" value="S_TKc"/>
    <property type="match status" value="1"/>
</dbReference>
<keyword evidence="6" id="KW-0677">Repeat</keyword>
<evidence type="ECO:0000259" key="17">
    <source>
        <dbReference type="PROSITE" id="PS50011"/>
    </source>
</evidence>
<dbReference type="InterPro" id="IPR008271">
    <property type="entry name" value="Ser/Thr_kinase_AS"/>
</dbReference>
<proteinExistence type="predicted"/>
<evidence type="ECO:0000313" key="19">
    <source>
        <dbReference type="EMBL" id="KRG91198.1"/>
    </source>
</evidence>
<keyword evidence="12" id="KW-0675">Receptor</keyword>
<keyword evidence="3" id="KW-0808">Transferase</keyword>
<evidence type="ECO:0000256" key="10">
    <source>
        <dbReference type="ARBA" id="ARBA00022989"/>
    </source>
</evidence>
<evidence type="ECO:0000256" key="5">
    <source>
        <dbReference type="ARBA" id="ARBA00022729"/>
    </source>
</evidence>